<reference evidence="2 3" key="1">
    <citation type="submission" date="2023-01" db="EMBL/GenBank/DDBJ databases">
        <authorList>
            <person name="Whitehead M."/>
        </authorList>
    </citation>
    <scope>NUCLEOTIDE SEQUENCE [LARGE SCALE GENOMIC DNA]</scope>
</reference>
<dbReference type="CDD" id="cd01650">
    <property type="entry name" value="RT_nLTR_like"/>
    <property type="match status" value="1"/>
</dbReference>
<evidence type="ECO:0000259" key="1">
    <source>
        <dbReference type="PROSITE" id="PS50878"/>
    </source>
</evidence>
<dbReference type="InterPro" id="IPR043502">
    <property type="entry name" value="DNA/RNA_pol_sf"/>
</dbReference>
<dbReference type="InterPro" id="IPR036691">
    <property type="entry name" value="Endo/exonu/phosph_ase_sf"/>
</dbReference>
<dbReference type="AlphaFoldDB" id="A0AAV0WSG8"/>
<accession>A0AAV0WSG8</accession>
<gene>
    <name evidence="2" type="ORF">MEUPH1_LOCUS14095</name>
</gene>
<evidence type="ECO:0000313" key="3">
    <source>
        <dbReference type="Proteomes" id="UP001160148"/>
    </source>
</evidence>
<dbReference type="Pfam" id="PF00078">
    <property type="entry name" value="RVT_1"/>
    <property type="match status" value="1"/>
</dbReference>
<dbReference type="EMBL" id="CARXXK010000002">
    <property type="protein sequence ID" value="CAI6358596.1"/>
    <property type="molecule type" value="Genomic_DNA"/>
</dbReference>
<dbReference type="InterPro" id="IPR000477">
    <property type="entry name" value="RT_dom"/>
</dbReference>
<evidence type="ECO:0000313" key="2">
    <source>
        <dbReference type="EMBL" id="CAI6358596.1"/>
    </source>
</evidence>
<dbReference type="SUPFAM" id="SSF56672">
    <property type="entry name" value="DNA/RNA polymerases"/>
    <property type="match status" value="1"/>
</dbReference>
<organism evidence="2 3">
    <name type="scientific">Macrosiphum euphorbiae</name>
    <name type="common">potato aphid</name>
    <dbReference type="NCBI Taxonomy" id="13131"/>
    <lineage>
        <taxon>Eukaryota</taxon>
        <taxon>Metazoa</taxon>
        <taxon>Ecdysozoa</taxon>
        <taxon>Arthropoda</taxon>
        <taxon>Hexapoda</taxon>
        <taxon>Insecta</taxon>
        <taxon>Pterygota</taxon>
        <taxon>Neoptera</taxon>
        <taxon>Paraneoptera</taxon>
        <taxon>Hemiptera</taxon>
        <taxon>Sternorrhyncha</taxon>
        <taxon>Aphidomorpha</taxon>
        <taxon>Aphidoidea</taxon>
        <taxon>Aphididae</taxon>
        <taxon>Macrosiphini</taxon>
        <taxon>Macrosiphum</taxon>
    </lineage>
</organism>
<dbReference type="SUPFAM" id="SSF56219">
    <property type="entry name" value="DNase I-like"/>
    <property type="match status" value="1"/>
</dbReference>
<keyword evidence="3" id="KW-1185">Reference proteome</keyword>
<comment type="caution">
    <text evidence="2">The sequence shown here is derived from an EMBL/GenBank/DDBJ whole genome shotgun (WGS) entry which is preliminary data.</text>
</comment>
<protein>
    <recommendedName>
        <fullName evidence="1">Reverse transcriptase domain-containing protein</fullName>
    </recommendedName>
</protein>
<dbReference type="Gene3D" id="3.60.10.10">
    <property type="entry name" value="Endonuclease/exonuclease/phosphatase"/>
    <property type="match status" value="1"/>
</dbReference>
<proteinExistence type="predicted"/>
<feature type="domain" description="Reverse transcriptase" evidence="1">
    <location>
        <begin position="334"/>
        <end position="580"/>
    </location>
</feature>
<dbReference type="Proteomes" id="UP001160148">
    <property type="component" value="Unassembled WGS sequence"/>
</dbReference>
<dbReference type="GO" id="GO:0071897">
    <property type="term" value="P:DNA biosynthetic process"/>
    <property type="evidence" value="ECO:0007669"/>
    <property type="project" value="UniProtKB-ARBA"/>
</dbReference>
<dbReference type="PROSITE" id="PS50878">
    <property type="entry name" value="RT_POL"/>
    <property type="match status" value="1"/>
</dbReference>
<dbReference type="GO" id="GO:0003824">
    <property type="term" value="F:catalytic activity"/>
    <property type="evidence" value="ECO:0007669"/>
    <property type="project" value="InterPro"/>
</dbReference>
<name>A0AAV0WSG8_9HEMI</name>
<dbReference type="Pfam" id="PF14529">
    <property type="entry name" value="Exo_endo_phos_2"/>
    <property type="match status" value="1"/>
</dbReference>
<sequence length="580" mass="64963">MDVNAFSHKWFDHRRNEKGRVVESMITDLNLTILNKEGNEYTFQGSRGRSNVDITLSTESMVNSIRDWRVLKGITSSDHLMICFKLQEHVSDSIILAPRVRYNDRKINKSLLADTVAKSLVSTPLDATINGSAARITDCLVKACDRLLPRQCGSRKARPPWWNTDTTVSRSELNRAHRAMLRNDNPDTRARFRAARNRQVGNIRAAKKAIWSKFVEDQSMCKNPWGRLTKWLIKGKRIQAVPSALRMPDGSYTSSLGDTVSYMLDELIPTSNTDIRPDLVPRVTGPFPQVSADELRAVIMRQKNKEPGADGPTARIIKAAWPAIDQKMYLLTNKCLKEGRFPDPWKNAAIVVLLKGKGKDPLVPKSYRPVSLLPVLGKILEEVICDILETEIGPNLSPRHHGFRLGKSTTTALTELQTWVDQSDGHVLGTFLDISGAFDNVQWPMLIQDMRHLNCGLTTTSMALDYLTNRTATYRVDGVERTKTLTRGCPQGSKLGPRLWNLTMDRLLKVKLPNDTTIVAYADDIALLVSGNTRKDILKTTEEALVIIAEWGQRRGLAFSKEKSVMIPLKGGLVPVFTAA</sequence>
<dbReference type="InterPro" id="IPR005135">
    <property type="entry name" value="Endo/exonuclease/phosphatase"/>
</dbReference>
<dbReference type="PANTHER" id="PTHR19446">
    <property type="entry name" value="REVERSE TRANSCRIPTASES"/>
    <property type="match status" value="1"/>
</dbReference>